<organism evidence="5 6">
    <name type="scientific">Daldinia eschscholtzii</name>
    <dbReference type="NCBI Taxonomy" id="292717"/>
    <lineage>
        <taxon>Eukaryota</taxon>
        <taxon>Fungi</taxon>
        <taxon>Dikarya</taxon>
        <taxon>Ascomycota</taxon>
        <taxon>Pezizomycotina</taxon>
        <taxon>Sordariomycetes</taxon>
        <taxon>Xylariomycetidae</taxon>
        <taxon>Xylariales</taxon>
        <taxon>Hypoxylaceae</taxon>
        <taxon>Daldinia</taxon>
    </lineage>
</organism>
<dbReference type="CDD" id="cd05233">
    <property type="entry name" value="SDR_c"/>
    <property type="match status" value="1"/>
</dbReference>
<dbReference type="PRINTS" id="PR00080">
    <property type="entry name" value="SDRFAMILY"/>
</dbReference>
<evidence type="ECO:0000256" key="4">
    <source>
        <dbReference type="RuleBase" id="RU000363"/>
    </source>
</evidence>
<dbReference type="SUPFAM" id="SSF51735">
    <property type="entry name" value="NAD(P)-binding Rossmann-fold domains"/>
    <property type="match status" value="1"/>
</dbReference>
<evidence type="ECO:0008006" key="7">
    <source>
        <dbReference type="Google" id="ProtNLM"/>
    </source>
</evidence>
<comment type="caution">
    <text evidence="5">The sequence shown here is derived from an EMBL/GenBank/DDBJ whole genome shotgun (WGS) entry which is preliminary data.</text>
</comment>
<evidence type="ECO:0000256" key="1">
    <source>
        <dbReference type="ARBA" id="ARBA00006484"/>
    </source>
</evidence>
<dbReference type="FunFam" id="3.40.50.720:FF:000084">
    <property type="entry name" value="Short-chain dehydrogenase reductase"/>
    <property type="match status" value="1"/>
</dbReference>
<evidence type="ECO:0000313" key="6">
    <source>
        <dbReference type="Proteomes" id="UP001369815"/>
    </source>
</evidence>
<evidence type="ECO:0000256" key="3">
    <source>
        <dbReference type="ARBA" id="ARBA00023002"/>
    </source>
</evidence>
<dbReference type="GO" id="GO:0016491">
    <property type="term" value="F:oxidoreductase activity"/>
    <property type="evidence" value="ECO:0007669"/>
    <property type="project" value="UniProtKB-KW"/>
</dbReference>
<dbReference type="PANTHER" id="PTHR24321">
    <property type="entry name" value="DEHYDROGENASES, SHORT CHAIN"/>
    <property type="match status" value="1"/>
</dbReference>
<accession>A0AAX6MJW0</accession>
<proteinExistence type="inferred from homology"/>
<dbReference type="EMBL" id="JBANMG010000006">
    <property type="protein sequence ID" value="KAK6952462.1"/>
    <property type="molecule type" value="Genomic_DNA"/>
</dbReference>
<gene>
    <name evidence="5" type="ORF">Daesc_007000</name>
</gene>
<dbReference type="InterPro" id="IPR020904">
    <property type="entry name" value="Sc_DH/Rdtase_CS"/>
</dbReference>
<dbReference type="Proteomes" id="UP001369815">
    <property type="component" value="Unassembled WGS sequence"/>
</dbReference>
<dbReference type="Gene3D" id="3.40.50.720">
    <property type="entry name" value="NAD(P)-binding Rossmann-like Domain"/>
    <property type="match status" value="1"/>
</dbReference>
<dbReference type="PROSITE" id="PS00061">
    <property type="entry name" value="ADH_SHORT"/>
    <property type="match status" value="1"/>
</dbReference>
<dbReference type="Pfam" id="PF00106">
    <property type="entry name" value="adh_short"/>
    <property type="match status" value="1"/>
</dbReference>
<protein>
    <recommendedName>
        <fullName evidence="7">Short chain dehydrogenase</fullName>
    </recommendedName>
</protein>
<dbReference type="InterPro" id="IPR036291">
    <property type="entry name" value="NAD(P)-bd_dom_sf"/>
</dbReference>
<dbReference type="PANTHER" id="PTHR24321:SF8">
    <property type="entry name" value="ESTRADIOL 17-BETA-DEHYDROGENASE 8-RELATED"/>
    <property type="match status" value="1"/>
</dbReference>
<dbReference type="InterPro" id="IPR002347">
    <property type="entry name" value="SDR_fam"/>
</dbReference>
<reference evidence="5 6" key="1">
    <citation type="journal article" date="2024" name="Front Chem Biol">
        <title>Unveiling the potential of Daldinia eschscholtzii MFLUCC 19-0629 through bioactivity and bioinformatics studies for enhanced sustainable agriculture production.</title>
        <authorList>
            <person name="Brooks S."/>
            <person name="Weaver J.A."/>
            <person name="Klomchit A."/>
            <person name="Alharthi S.A."/>
            <person name="Onlamun T."/>
            <person name="Nurani R."/>
            <person name="Vong T.K."/>
            <person name="Alberti F."/>
            <person name="Greco C."/>
        </authorList>
    </citation>
    <scope>NUCLEOTIDE SEQUENCE [LARGE SCALE GENOMIC DNA]</scope>
    <source>
        <strain evidence="5">MFLUCC 19-0629</strain>
    </source>
</reference>
<name>A0AAX6MJW0_9PEZI</name>
<sequence length="260" mass="26818">MATALQGTTVLVTGAGGGLGKVIATAYLDAGANVAICDINEERLASARSELEGTGRFAAFNTDITNEAAVTKLVDDVVAKFGRLDILVSNAGMTDKFDPVGSVSKETWDKIIGLNLTGSFLVFKAGVNAMEKQSPPGGTIIQIGSTASYHGMSSGVAYAASKHGVAALVKSTAGHYGPKGIYAIGLLLGGMIDTNIQDSFAALGGFNTEAYAQSISANFKPEMAIKTKDVAKYCVFLADRGIAESSNGSLISFNKNYPVA</sequence>
<keyword evidence="2" id="KW-0521">NADP</keyword>
<evidence type="ECO:0000313" key="5">
    <source>
        <dbReference type="EMBL" id="KAK6952462.1"/>
    </source>
</evidence>
<keyword evidence="3" id="KW-0560">Oxidoreductase</keyword>
<keyword evidence="6" id="KW-1185">Reference proteome</keyword>
<dbReference type="AlphaFoldDB" id="A0AAX6MJW0"/>
<comment type="similarity">
    <text evidence="1 4">Belongs to the short-chain dehydrogenases/reductases (SDR) family.</text>
</comment>
<evidence type="ECO:0000256" key="2">
    <source>
        <dbReference type="ARBA" id="ARBA00022857"/>
    </source>
</evidence>
<dbReference type="PRINTS" id="PR00081">
    <property type="entry name" value="GDHRDH"/>
</dbReference>